<keyword evidence="1" id="KW-0812">Transmembrane</keyword>
<feature type="transmembrane region" description="Helical" evidence="1">
    <location>
        <begin position="51"/>
        <end position="73"/>
    </location>
</feature>
<protein>
    <recommendedName>
        <fullName evidence="4">Sodium:proton antiporter</fullName>
    </recommendedName>
</protein>
<dbReference type="AlphaFoldDB" id="A0A512NQ58"/>
<keyword evidence="1" id="KW-1133">Transmembrane helix</keyword>
<dbReference type="Proteomes" id="UP000321058">
    <property type="component" value="Unassembled WGS sequence"/>
</dbReference>
<reference evidence="2 3" key="1">
    <citation type="submission" date="2019-07" db="EMBL/GenBank/DDBJ databases">
        <title>Whole genome shotgun sequence of Reyranella soli NBRC 108950.</title>
        <authorList>
            <person name="Hosoyama A."/>
            <person name="Uohara A."/>
            <person name="Ohji S."/>
            <person name="Ichikawa N."/>
        </authorList>
    </citation>
    <scope>NUCLEOTIDE SEQUENCE [LARGE SCALE GENOMIC DNA]</scope>
    <source>
        <strain evidence="2 3">NBRC 108950</strain>
    </source>
</reference>
<evidence type="ECO:0008006" key="4">
    <source>
        <dbReference type="Google" id="ProtNLM"/>
    </source>
</evidence>
<dbReference type="EMBL" id="BKAJ01000200">
    <property type="protein sequence ID" value="GEP61090.1"/>
    <property type="molecule type" value="Genomic_DNA"/>
</dbReference>
<name>A0A512NQ58_9HYPH</name>
<dbReference type="OrthoDB" id="7376543at2"/>
<keyword evidence="3" id="KW-1185">Reference proteome</keyword>
<accession>A0A512NQ58</accession>
<sequence>MQVHRETLEEEATHVTDEARMVLPGVQAVLGFQLIAVFNQRFQEFTAGEQLIHLVAFLLMALAMGLVMTPAAYHRQVERGSVSRRFVDLSSTLLTLAMLPLIAGVCLDTYLIARLILKEQGPALLVAVGTALLLTGLWYGLPAFCRRLRS</sequence>
<evidence type="ECO:0000313" key="3">
    <source>
        <dbReference type="Proteomes" id="UP000321058"/>
    </source>
</evidence>
<evidence type="ECO:0000256" key="1">
    <source>
        <dbReference type="SAM" id="Phobius"/>
    </source>
</evidence>
<dbReference type="Pfam" id="PF19853">
    <property type="entry name" value="DUF6328"/>
    <property type="match status" value="1"/>
</dbReference>
<gene>
    <name evidence="2" type="ORF">RSO01_82560</name>
</gene>
<organism evidence="2 3">
    <name type="scientific">Reyranella soli</name>
    <dbReference type="NCBI Taxonomy" id="1230389"/>
    <lineage>
        <taxon>Bacteria</taxon>
        <taxon>Pseudomonadati</taxon>
        <taxon>Pseudomonadota</taxon>
        <taxon>Alphaproteobacteria</taxon>
        <taxon>Hyphomicrobiales</taxon>
        <taxon>Reyranellaceae</taxon>
        <taxon>Reyranella</taxon>
    </lineage>
</organism>
<keyword evidence="1" id="KW-0472">Membrane</keyword>
<dbReference type="RefSeq" id="WP_147156415.1">
    <property type="nucleotide sequence ID" value="NZ_BKAJ01000200.1"/>
</dbReference>
<comment type="caution">
    <text evidence="2">The sequence shown here is derived from an EMBL/GenBank/DDBJ whole genome shotgun (WGS) entry which is preliminary data.</text>
</comment>
<feature type="transmembrane region" description="Helical" evidence="1">
    <location>
        <begin position="123"/>
        <end position="141"/>
    </location>
</feature>
<dbReference type="InterPro" id="IPR046291">
    <property type="entry name" value="DUF6328"/>
</dbReference>
<feature type="transmembrane region" description="Helical" evidence="1">
    <location>
        <begin position="21"/>
        <end position="39"/>
    </location>
</feature>
<proteinExistence type="predicted"/>
<feature type="transmembrane region" description="Helical" evidence="1">
    <location>
        <begin position="93"/>
        <end position="117"/>
    </location>
</feature>
<evidence type="ECO:0000313" key="2">
    <source>
        <dbReference type="EMBL" id="GEP61090.1"/>
    </source>
</evidence>